<feature type="active site" description="Charge relay system" evidence="15">
    <location>
        <position position="436"/>
    </location>
</feature>
<dbReference type="InterPro" id="IPR014186">
    <property type="entry name" value="S-formylglutathione_hydrol"/>
</dbReference>
<keyword evidence="9" id="KW-0732">Signal</keyword>
<dbReference type="SUPFAM" id="SSF63562">
    <property type="entry name" value="RPB6/omega subunit-like"/>
    <property type="match status" value="1"/>
</dbReference>
<dbReference type="GO" id="GO:0000272">
    <property type="term" value="P:polysaccharide catabolic process"/>
    <property type="evidence" value="ECO:0007669"/>
    <property type="project" value="UniProtKB-KW"/>
</dbReference>
<evidence type="ECO:0000256" key="2">
    <source>
        <dbReference type="ARBA" id="ARBA00005622"/>
    </source>
</evidence>
<protein>
    <recommendedName>
        <fullName evidence="5">S-formylglutathione hydrolase</fullName>
        <ecNumber evidence="4">3.1.2.12</ecNumber>
        <ecNumber evidence="14">4.2.2.10</ecNumber>
    </recommendedName>
</protein>
<evidence type="ECO:0000256" key="13">
    <source>
        <dbReference type="ARBA" id="ARBA00036818"/>
    </source>
</evidence>
<feature type="active site" description="Charge relay system" evidence="15">
    <location>
        <position position="470"/>
    </location>
</feature>
<dbReference type="Pfam" id="PF00544">
    <property type="entry name" value="Pectate_lyase_4"/>
    <property type="match status" value="1"/>
</dbReference>
<name>A0A3M7FPB4_HORWE</name>
<reference evidence="18 19" key="1">
    <citation type="journal article" date="2018" name="BMC Genomics">
        <title>Genomic evidence for intraspecific hybridization in a clonal and extremely halotolerant yeast.</title>
        <authorList>
            <person name="Gostincar C."/>
            <person name="Stajich J.E."/>
            <person name="Zupancic J."/>
            <person name="Zalar P."/>
            <person name="Gunde-Cimerman N."/>
        </authorList>
    </citation>
    <scope>NUCLEOTIDE SEQUENCE [LARGE SCALE GENOMIC DNA]</scope>
    <source>
        <strain evidence="18 19">EXF-171</strain>
    </source>
</reference>
<evidence type="ECO:0000256" key="6">
    <source>
        <dbReference type="ARBA" id="ARBA00022478"/>
    </source>
</evidence>
<evidence type="ECO:0000256" key="5">
    <source>
        <dbReference type="ARBA" id="ARBA00016774"/>
    </source>
</evidence>
<dbReference type="InterPro" id="IPR002022">
    <property type="entry name" value="Pec_lyase"/>
</dbReference>
<dbReference type="VEuPathDB" id="FungiDB:BTJ68_08658"/>
<evidence type="ECO:0000313" key="18">
    <source>
        <dbReference type="EMBL" id="RMY90516.1"/>
    </source>
</evidence>
<dbReference type="SMART" id="SM01409">
    <property type="entry name" value="RNA_pol_Rpb6"/>
    <property type="match status" value="1"/>
</dbReference>
<evidence type="ECO:0000259" key="17">
    <source>
        <dbReference type="PROSITE" id="PS51164"/>
    </source>
</evidence>
<dbReference type="NCBIfam" id="TIGR02821">
    <property type="entry name" value="fghA_ester_D"/>
    <property type="match status" value="1"/>
</dbReference>
<dbReference type="FunFam" id="2.160.20.10:FF:000003">
    <property type="entry name" value="Pectin lyase F"/>
    <property type="match status" value="1"/>
</dbReference>
<dbReference type="InterPro" id="IPR012334">
    <property type="entry name" value="Pectin_lyas_fold"/>
</dbReference>
<dbReference type="GO" id="GO:0003899">
    <property type="term" value="F:DNA-directed RNA polymerase activity"/>
    <property type="evidence" value="ECO:0007669"/>
    <property type="project" value="InterPro"/>
</dbReference>
<evidence type="ECO:0000256" key="11">
    <source>
        <dbReference type="ARBA" id="ARBA00023163"/>
    </source>
</evidence>
<evidence type="ECO:0000256" key="9">
    <source>
        <dbReference type="ARBA" id="ARBA00022729"/>
    </source>
</evidence>
<dbReference type="Proteomes" id="UP000281468">
    <property type="component" value="Unassembled WGS sequence"/>
</dbReference>
<dbReference type="InterPro" id="IPR029058">
    <property type="entry name" value="AB_hydrolase_fold"/>
</dbReference>
<dbReference type="Gene3D" id="2.160.20.10">
    <property type="entry name" value="Single-stranded right-handed beta-helix, Pectin lyase-like"/>
    <property type="match status" value="1"/>
</dbReference>
<dbReference type="GO" id="GO:0006351">
    <property type="term" value="P:DNA-templated transcription"/>
    <property type="evidence" value="ECO:0007669"/>
    <property type="project" value="InterPro"/>
</dbReference>
<evidence type="ECO:0000256" key="4">
    <source>
        <dbReference type="ARBA" id="ARBA00012479"/>
    </source>
</evidence>
<dbReference type="Pfam" id="PF00756">
    <property type="entry name" value="Esterase"/>
    <property type="match status" value="1"/>
</dbReference>
<evidence type="ECO:0000313" key="19">
    <source>
        <dbReference type="Proteomes" id="UP000281468"/>
    </source>
</evidence>
<evidence type="ECO:0000256" key="16">
    <source>
        <dbReference type="RuleBase" id="RU361173"/>
    </source>
</evidence>
<proteinExistence type="inferred from homology"/>
<comment type="catalytic activity">
    <reaction evidence="13">
        <text>Eliminative cleavage of (1-&gt;4)-alpha-D-galacturonan methyl ester to give oligosaccharides with 4-deoxy-6-O-methyl-alpha-D-galact-4-enuronosyl groups at their non-reducing ends.</text>
        <dbReference type="EC" id="4.2.2.10"/>
    </reaction>
</comment>
<dbReference type="InterPro" id="IPR036161">
    <property type="entry name" value="RPB6/omega-like_sf"/>
</dbReference>
<evidence type="ECO:0000256" key="12">
    <source>
        <dbReference type="ARBA" id="ARBA00023239"/>
    </source>
</evidence>
<dbReference type="PANTHER" id="PTHR10061">
    <property type="entry name" value="S-FORMYLGLUTATHIONE HYDROLASE"/>
    <property type="match status" value="1"/>
</dbReference>
<evidence type="ECO:0000256" key="8">
    <source>
        <dbReference type="ARBA" id="ARBA00022525"/>
    </source>
</evidence>
<dbReference type="GO" id="GO:0052689">
    <property type="term" value="F:carboxylic ester hydrolase activity"/>
    <property type="evidence" value="ECO:0007669"/>
    <property type="project" value="UniProtKB-KW"/>
</dbReference>
<dbReference type="SMART" id="SM00236">
    <property type="entry name" value="fCBD"/>
    <property type="match status" value="1"/>
</dbReference>
<dbReference type="GO" id="GO:0046294">
    <property type="term" value="P:formaldehyde catabolic process"/>
    <property type="evidence" value="ECO:0007669"/>
    <property type="project" value="InterPro"/>
</dbReference>
<comment type="similarity">
    <text evidence="3 16">Belongs to the polysaccharide lyase 1 family.</text>
</comment>
<dbReference type="FunFam" id="3.40.50.1820:FF:000002">
    <property type="entry name" value="S-formylglutathione hydrolase"/>
    <property type="match status" value="1"/>
</dbReference>
<dbReference type="GO" id="GO:0047490">
    <property type="term" value="F:pectin lyase activity"/>
    <property type="evidence" value="ECO:0007669"/>
    <property type="project" value="UniProtKB-EC"/>
</dbReference>
<feature type="active site" description="Charge relay system" evidence="15">
    <location>
        <position position="360"/>
    </location>
</feature>
<dbReference type="SMART" id="SM00656">
    <property type="entry name" value="Amb_all"/>
    <property type="match status" value="1"/>
</dbReference>
<dbReference type="SUPFAM" id="SSF53474">
    <property type="entry name" value="alpha/beta-Hydrolases"/>
    <property type="match status" value="1"/>
</dbReference>
<accession>A0A3M7FPB4</accession>
<keyword evidence="10" id="KW-0378">Hydrolase</keyword>
<dbReference type="InterPro" id="IPR020708">
    <property type="entry name" value="DNA-dir_RNA_polK_14-18kDa_CS"/>
</dbReference>
<sequence length="1047" mass="111505">MQFLGVKRLTIATSITCPGPAASHSMSDYGGGDDGDRGVDFGDNEENDDNLIEEEQYLEDYDQDGQMEGVEGPDGQPVTNGIQPDSTDYNQNVVVGEGGGRPDDLNTVKGVKNKRIPNEKRTTTPYMTKYERARVLGTRALQISLNAPVLVDVEGETDPLAIAIKELREKKIPLVAQGSNATDPRPTTYSLFFWTLPLFHNRPSSVPFLHFIRTAIMSFETTATIASFGGKLLKLAHQMKLNLYLPPNASASNPAPILFYLAGLTCTGDNGAEKGFFQHKASEKGIAVVYPDTSPRGLGISGEDESYDFGSGAGFYVDATKDPYKGKYNMYSYITKELPELLTSHFKELDGKRMSITGHSMGGHGALTLFLKNPGMYKSVSAFAPISNPVNCPWGQKAFNGYFGEDKSKWSEHDASELLQKYNGDVDALIDVGTGDNFYKQGQLLPENLEKVAKSSGKSIKVRYQDGYDHSYFFISTFADDHVEHAAKLLAPPYHFRFTNLTSDPYLDTFACGASPLSGLIAYCLRELSSPACLTAGLALATDIRLFRKTRWANMLRSLLPLAFASLLAQTHAQVTGSASGFAAGVTGGGDATPATPADIDELKEWLTDDTPRVIMLDKTYDFSGSEGTATETGCIPDSNTCGSSGQNALDGPDWCSADYPAVEVTYDVAAAEYLDIKGDKSIVGVGDAGVIKGKGFRLSGGVSNVIFQNIHFTDLNPEYIWGGDALTLVGTDMVWIDHCKFSLVGRQMIVTGYEQAGRVTISNNEFDGVTEWSASCNNDHYWTMLFLGESDKITLSNNYIHDTSGRSPKVGGSGDITMHAVNNFWYSEGGHAFDVHEGGKVLIEGNIMQEVDTPITESTAGGGGSVFNVPDSSAAATCSDYIGRECQVNSIVDSGDFPSYTATDVLSAFADVADSMVVAVAVDGLADSVKANAGIGKLSSSSSSAFSSSQVNAAEEVAANTSSAAPVATSTAAEQVSSAAPVSSTVAVAATSSSPATSATTSASSSSGGAGSIARYMQCSGASFEGGACEEGLECTYFNDWYSQCL</sequence>
<dbReference type="InterPro" id="IPR000801">
    <property type="entry name" value="Esterase-like"/>
</dbReference>
<keyword evidence="6" id="KW-0240">DNA-directed RNA polymerase</keyword>
<comment type="caution">
    <text evidence="18">The sequence shown here is derived from an EMBL/GenBank/DDBJ whole genome shotgun (WGS) entry which is preliminary data.</text>
</comment>
<dbReference type="GO" id="GO:0030248">
    <property type="term" value="F:cellulose binding"/>
    <property type="evidence" value="ECO:0007669"/>
    <property type="project" value="InterPro"/>
</dbReference>
<keyword evidence="12 16" id="KW-0456">Lyase</keyword>
<dbReference type="GO" id="GO:0000428">
    <property type="term" value="C:DNA-directed RNA polymerase complex"/>
    <property type="evidence" value="ECO:0007669"/>
    <property type="project" value="UniProtKB-KW"/>
</dbReference>
<dbReference type="Pfam" id="PF01192">
    <property type="entry name" value="RNA_pol_Rpb6"/>
    <property type="match status" value="1"/>
</dbReference>
<dbReference type="GO" id="GO:0003677">
    <property type="term" value="F:DNA binding"/>
    <property type="evidence" value="ECO:0007669"/>
    <property type="project" value="InterPro"/>
</dbReference>
<keyword evidence="11" id="KW-0804">Transcription</keyword>
<keyword evidence="8 16" id="KW-0964">Secreted</keyword>
<dbReference type="Pfam" id="PF00734">
    <property type="entry name" value="CBM_1"/>
    <property type="match status" value="1"/>
</dbReference>
<dbReference type="GO" id="GO:0005829">
    <property type="term" value="C:cytosol"/>
    <property type="evidence" value="ECO:0007669"/>
    <property type="project" value="TreeGrafter"/>
</dbReference>
<keyword evidence="7" id="KW-0719">Serine esterase</keyword>
<dbReference type="AlphaFoldDB" id="A0A3M7FPB4"/>
<organism evidence="18 19">
    <name type="scientific">Hortaea werneckii</name>
    <name type="common">Black yeast</name>
    <name type="synonym">Cladosporium werneckii</name>
    <dbReference type="NCBI Taxonomy" id="91943"/>
    <lineage>
        <taxon>Eukaryota</taxon>
        <taxon>Fungi</taxon>
        <taxon>Dikarya</taxon>
        <taxon>Ascomycota</taxon>
        <taxon>Pezizomycotina</taxon>
        <taxon>Dothideomycetes</taxon>
        <taxon>Dothideomycetidae</taxon>
        <taxon>Mycosphaerellales</taxon>
        <taxon>Teratosphaeriaceae</taxon>
        <taxon>Hortaea</taxon>
    </lineage>
</organism>
<keyword evidence="16" id="KW-0119">Carbohydrate metabolism</keyword>
<evidence type="ECO:0000256" key="10">
    <source>
        <dbReference type="ARBA" id="ARBA00022801"/>
    </source>
</evidence>
<evidence type="ECO:0000256" key="7">
    <source>
        <dbReference type="ARBA" id="ARBA00022487"/>
    </source>
</evidence>
<dbReference type="PROSITE" id="PS01111">
    <property type="entry name" value="RNA_POL_K_14KD"/>
    <property type="match status" value="1"/>
</dbReference>
<dbReference type="EC" id="4.2.2.10" evidence="14"/>
<dbReference type="GO" id="GO:0018738">
    <property type="term" value="F:S-formylglutathione hydrolase activity"/>
    <property type="evidence" value="ECO:0007669"/>
    <property type="project" value="UniProtKB-EC"/>
</dbReference>
<dbReference type="InterPro" id="IPR000254">
    <property type="entry name" value="CBD"/>
</dbReference>
<evidence type="ECO:0000256" key="14">
    <source>
        <dbReference type="ARBA" id="ARBA00039082"/>
    </source>
</evidence>
<dbReference type="PROSITE" id="PS51164">
    <property type="entry name" value="CBM1_2"/>
    <property type="match status" value="1"/>
</dbReference>
<dbReference type="EC" id="3.1.2.12" evidence="4"/>
<dbReference type="Gene3D" id="3.90.940.10">
    <property type="match status" value="1"/>
</dbReference>
<dbReference type="EMBL" id="QWIQ01000380">
    <property type="protein sequence ID" value="RMY90516.1"/>
    <property type="molecule type" value="Genomic_DNA"/>
</dbReference>
<dbReference type="InterPro" id="IPR011050">
    <property type="entry name" value="Pectin_lyase_fold/virulence"/>
</dbReference>
<evidence type="ECO:0000256" key="3">
    <source>
        <dbReference type="ARBA" id="ARBA00010980"/>
    </source>
</evidence>
<dbReference type="VEuPathDB" id="FungiDB:BTJ68_08657"/>
<evidence type="ECO:0000256" key="15">
    <source>
        <dbReference type="PIRSR" id="PIRSR614186-1"/>
    </source>
</evidence>
<keyword evidence="16" id="KW-0624">Polysaccharide degradation</keyword>
<dbReference type="SUPFAM" id="SSF57180">
    <property type="entry name" value="Cellulose-binding domain"/>
    <property type="match status" value="1"/>
</dbReference>
<comment type="similarity">
    <text evidence="2">Belongs to the esterase D family.</text>
</comment>
<dbReference type="SUPFAM" id="SSF51126">
    <property type="entry name" value="Pectin lyase-like"/>
    <property type="match status" value="1"/>
</dbReference>
<dbReference type="InterPro" id="IPR035971">
    <property type="entry name" value="CBD_sf"/>
</dbReference>
<feature type="domain" description="CBM1" evidence="17">
    <location>
        <begin position="1012"/>
        <end position="1047"/>
    </location>
</feature>
<dbReference type="NCBIfam" id="NF002208">
    <property type="entry name" value="PRK01099.1-3"/>
    <property type="match status" value="1"/>
</dbReference>
<dbReference type="Gene3D" id="3.40.50.1820">
    <property type="entry name" value="alpha/beta hydrolase"/>
    <property type="match status" value="1"/>
</dbReference>
<evidence type="ECO:0000256" key="1">
    <source>
        <dbReference type="ARBA" id="ARBA00004613"/>
    </source>
</evidence>
<gene>
    <name evidence="18" type="ORF">D0862_09940</name>
</gene>
<dbReference type="PANTHER" id="PTHR10061:SF0">
    <property type="entry name" value="S-FORMYLGLUTATHIONE HYDROLASE"/>
    <property type="match status" value="1"/>
</dbReference>
<dbReference type="GO" id="GO:0005576">
    <property type="term" value="C:extracellular region"/>
    <property type="evidence" value="ECO:0007669"/>
    <property type="project" value="UniProtKB-SubCell"/>
</dbReference>
<comment type="subcellular location">
    <subcellularLocation>
        <location evidence="1 16">Secreted</location>
    </subcellularLocation>
</comment>
<dbReference type="InterPro" id="IPR006110">
    <property type="entry name" value="Pol_omega/Rpo6/RPB6"/>
</dbReference>